<feature type="active site" description="Proton acceptor" evidence="3">
    <location>
        <position position="103"/>
    </location>
</feature>
<name>A0A0X9VIB4_9GAMM</name>
<feature type="binding site" evidence="3">
    <location>
        <position position="121"/>
    </location>
    <ligand>
        <name>substrate</name>
    </ligand>
</feature>
<evidence type="ECO:0000313" key="4">
    <source>
        <dbReference type="EMBL" id="AMA64690.1"/>
    </source>
</evidence>
<dbReference type="STRING" id="634113.AUT07_00100"/>
<dbReference type="Pfam" id="PF06026">
    <property type="entry name" value="Rib_5-P_isom_A"/>
    <property type="match status" value="1"/>
</dbReference>
<dbReference type="FunFam" id="3.30.70.260:FF:000004">
    <property type="entry name" value="Ribose-5-phosphate isomerase A"/>
    <property type="match status" value="1"/>
</dbReference>
<comment type="catalytic activity">
    <reaction evidence="1 3">
        <text>aldehydo-D-ribose 5-phosphate = D-ribulose 5-phosphate</text>
        <dbReference type="Rhea" id="RHEA:14657"/>
        <dbReference type="ChEBI" id="CHEBI:58121"/>
        <dbReference type="ChEBI" id="CHEBI:58273"/>
        <dbReference type="EC" id="5.3.1.6"/>
    </reaction>
</comment>
<dbReference type="NCBIfam" id="TIGR00021">
    <property type="entry name" value="rpiA"/>
    <property type="match status" value="1"/>
</dbReference>
<comment type="pathway">
    <text evidence="3">Carbohydrate degradation; pentose phosphate pathway; D-ribose 5-phosphate from D-ribulose 5-phosphate (non-oxidative stage): step 1/1.</text>
</comment>
<dbReference type="GO" id="GO:0005829">
    <property type="term" value="C:cytosol"/>
    <property type="evidence" value="ECO:0007669"/>
    <property type="project" value="TreeGrafter"/>
</dbReference>
<dbReference type="InterPro" id="IPR004788">
    <property type="entry name" value="Ribose5P_isomerase_type_A"/>
</dbReference>
<dbReference type="GO" id="GO:0004751">
    <property type="term" value="F:ribose-5-phosphate isomerase activity"/>
    <property type="evidence" value="ECO:0007669"/>
    <property type="project" value="UniProtKB-UniRule"/>
</dbReference>
<evidence type="ECO:0000256" key="2">
    <source>
        <dbReference type="ARBA" id="ARBA00023235"/>
    </source>
</evidence>
<proteinExistence type="inferred from homology"/>
<gene>
    <name evidence="3 4" type="primary">rpiA</name>
    <name evidence="4" type="ORF">AUT07_00100</name>
</gene>
<feature type="binding site" evidence="3">
    <location>
        <begin position="81"/>
        <end position="84"/>
    </location>
    <ligand>
        <name>substrate</name>
    </ligand>
</feature>
<dbReference type="InterPro" id="IPR020672">
    <property type="entry name" value="Ribose5P_isomerase_typA_subgr"/>
</dbReference>
<protein>
    <recommendedName>
        <fullName evidence="3">Ribose-5-phosphate isomerase A</fullName>
        <ecNumber evidence="3">5.3.1.6</ecNumber>
    </recommendedName>
    <alternativeName>
        <fullName evidence="3">Phosphoriboisomerase A</fullName>
        <shortName evidence="3">PRI</shortName>
    </alternativeName>
</protein>
<dbReference type="GO" id="GO:0009052">
    <property type="term" value="P:pentose-phosphate shunt, non-oxidative branch"/>
    <property type="evidence" value="ECO:0007669"/>
    <property type="project" value="UniProtKB-UniRule"/>
</dbReference>
<dbReference type="Gene3D" id="3.40.50.1360">
    <property type="match status" value="1"/>
</dbReference>
<dbReference type="CDD" id="cd01398">
    <property type="entry name" value="RPI_A"/>
    <property type="match status" value="1"/>
</dbReference>
<organism evidence="4 5">
    <name type="scientific">Candidatus Arsenophonus lipoptenae</name>
    <dbReference type="NCBI Taxonomy" id="634113"/>
    <lineage>
        <taxon>Bacteria</taxon>
        <taxon>Pseudomonadati</taxon>
        <taxon>Pseudomonadota</taxon>
        <taxon>Gammaproteobacteria</taxon>
        <taxon>Enterobacterales</taxon>
        <taxon>Morganellaceae</taxon>
        <taxon>Arsenophonus</taxon>
    </lineage>
</organism>
<dbReference type="PANTHER" id="PTHR11934:SF0">
    <property type="entry name" value="RIBOSE-5-PHOSPHATE ISOMERASE"/>
    <property type="match status" value="1"/>
</dbReference>
<comment type="subunit">
    <text evidence="3">Homodimer.</text>
</comment>
<dbReference type="Proteomes" id="UP000069926">
    <property type="component" value="Chromosome"/>
</dbReference>
<dbReference type="FunFam" id="3.40.50.1360:FF:000001">
    <property type="entry name" value="Ribose-5-phosphate isomerase A"/>
    <property type="match status" value="1"/>
</dbReference>
<dbReference type="NCBIfam" id="NF001924">
    <property type="entry name" value="PRK00702.1"/>
    <property type="match status" value="1"/>
</dbReference>
<evidence type="ECO:0000313" key="5">
    <source>
        <dbReference type="Proteomes" id="UP000069926"/>
    </source>
</evidence>
<dbReference type="HAMAP" id="MF_00170">
    <property type="entry name" value="Rib_5P_isom_A"/>
    <property type="match status" value="1"/>
</dbReference>
<dbReference type="GO" id="GO:0006014">
    <property type="term" value="P:D-ribose metabolic process"/>
    <property type="evidence" value="ECO:0007669"/>
    <property type="project" value="TreeGrafter"/>
</dbReference>
<dbReference type="SUPFAM" id="SSF100950">
    <property type="entry name" value="NagB/RpiA/CoA transferase-like"/>
    <property type="match status" value="1"/>
</dbReference>
<dbReference type="Gene3D" id="3.30.70.260">
    <property type="match status" value="1"/>
</dbReference>
<evidence type="ECO:0000256" key="3">
    <source>
        <dbReference type="HAMAP-Rule" id="MF_00170"/>
    </source>
</evidence>
<dbReference type="SUPFAM" id="SSF75445">
    <property type="entry name" value="D-ribose-5-phosphate isomerase (RpiA), lid domain"/>
    <property type="match status" value="1"/>
</dbReference>
<dbReference type="EMBL" id="CP013920">
    <property type="protein sequence ID" value="AMA64690.1"/>
    <property type="molecule type" value="Genomic_DNA"/>
</dbReference>
<dbReference type="OrthoDB" id="5870696at2"/>
<dbReference type="AlphaFoldDB" id="A0A0X9VIB4"/>
<dbReference type="RefSeq" id="WP_066282726.1">
    <property type="nucleotide sequence ID" value="NZ_CP013920.1"/>
</dbReference>
<dbReference type="EC" id="5.3.1.6" evidence="3"/>
<keyword evidence="5" id="KW-1185">Reference proteome</keyword>
<accession>A0A0X9VIB4</accession>
<dbReference type="PANTHER" id="PTHR11934">
    <property type="entry name" value="RIBOSE-5-PHOSPHATE ISOMERASE"/>
    <property type="match status" value="1"/>
</dbReference>
<evidence type="ECO:0000256" key="1">
    <source>
        <dbReference type="ARBA" id="ARBA00001713"/>
    </source>
</evidence>
<feature type="binding site" evidence="3">
    <location>
        <begin position="28"/>
        <end position="31"/>
    </location>
    <ligand>
        <name>substrate</name>
    </ligand>
</feature>
<sequence length="221" mass="23871">MTQDELKKMVGWAVLEYIMPNTVVGVGTGSTVSHFINGLATRKHLITGVVSSSSSSTYKLNELSIPILDSNYVNNIDIYIDGVDELNPSLMMIKGGGGALTQEKIIAAMAKQFIVIADKSKLVNTLGGFPLPIEVIPMARTYVSHQLIKLGGIPKYRKNVITDNGNIIIDVQNLKILDPINLENKINTIPGVVTVGLFANRPADIALLATQYGVQKLIAIN</sequence>
<comment type="function">
    <text evidence="3">Catalyzes the reversible conversion of ribose-5-phosphate to ribulose 5-phosphate.</text>
</comment>
<keyword evidence="2 3" id="KW-0413">Isomerase</keyword>
<reference evidence="4 5" key="1">
    <citation type="submission" date="2016-01" db="EMBL/GenBank/DDBJ databases">
        <title>Genome sequence of Ca. Arsenophonus lipopteni, the exclusive symbiont of a blood sucking fly Lipoptena cervi (Diptera: Hippoboscidae).</title>
        <authorList>
            <person name="Novakova E."/>
            <person name="Hypsa V."/>
            <person name="Nguyen P."/>
            <person name="Husnik F."/>
            <person name="Darby A.C."/>
        </authorList>
    </citation>
    <scope>NUCLEOTIDE SEQUENCE [LARGE SCALE GENOMIC DNA]</scope>
    <source>
        <strain evidence="4 5">CB</strain>
    </source>
</reference>
<dbReference type="InterPro" id="IPR037171">
    <property type="entry name" value="NagB/RpiA_transferase-like"/>
</dbReference>
<feature type="binding site" evidence="3">
    <location>
        <begin position="94"/>
        <end position="97"/>
    </location>
    <ligand>
        <name>substrate</name>
    </ligand>
</feature>
<dbReference type="UniPathway" id="UPA00115">
    <property type="reaction ID" value="UER00412"/>
</dbReference>
<comment type="similarity">
    <text evidence="3">Belongs to the ribose 5-phosphate isomerase family.</text>
</comment>
<dbReference type="PATRIC" id="fig|634113.3.peg.95"/>
<dbReference type="KEGG" id="asy:AUT07_00100"/>